<name>A0A1H8HAV5_9RHOB</name>
<protein>
    <submittedName>
        <fullName evidence="1">Uncharacterized protein</fullName>
    </submittedName>
</protein>
<dbReference type="OrthoDB" id="7870412at2"/>
<proteinExistence type="predicted"/>
<dbReference type="Proteomes" id="UP000198761">
    <property type="component" value="Unassembled WGS sequence"/>
</dbReference>
<dbReference type="RefSeq" id="WP_139201572.1">
    <property type="nucleotide sequence ID" value="NZ_FOCE01000005.1"/>
</dbReference>
<evidence type="ECO:0000313" key="1">
    <source>
        <dbReference type="EMBL" id="SEN53356.1"/>
    </source>
</evidence>
<gene>
    <name evidence="1" type="ORF">SAMN04488103_105297</name>
</gene>
<keyword evidence="2" id="KW-1185">Reference proteome</keyword>
<organism evidence="1 2">
    <name type="scientific">Gemmobacter aquatilis</name>
    <dbReference type="NCBI Taxonomy" id="933059"/>
    <lineage>
        <taxon>Bacteria</taxon>
        <taxon>Pseudomonadati</taxon>
        <taxon>Pseudomonadota</taxon>
        <taxon>Alphaproteobacteria</taxon>
        <taxon>Rhodobacterales</taxon>
        <taxon>Paracoccaceae</taxon>
        <taxon>Gemmobacter</taxon>
    </lineage>
</organism>
<evidence type="ECO:0000313" key="2">
    <source>
        <dbReference type="Proteomes" id="UP000198761"/>
    </source>
</evidence>
<reference evidence="1 2" key="1">
    <citation type="submission" date="2016-10" db="EMBL/GenBank/DDBJ databases">
        <authorList>
            <person name="de Groot N.N."/>
        </authorList>
    </citation>
    <scope>NUCLEOTIDE SEQUENCE [LARGE SCALE GENOMIC DNA]</scope>
    <source>
        <strain evidence="1 2">DSM 3857</strain>
    </source>
</reference>
<accession>A0A1H8HAV5</accession>
<dbReference type="EMBL" id="FOCE01000005">
    <property type="protein sequence ID" value="SEN53356.1"/>
    <property type="molecule type" value="Genomic_DNA"/>
</dbReference>
<sequence>MNWSGALIRHSKKIWRIEKNNWQEMLFRTITDARLKPSRHNVADDFVSEAMGAYRYLTTPSKDLAMLCALAGVDMGALVQKMQNRGSLSLTYWPPL</sequence>
<dbReference type="AlphaFoldDB" id="A0A1H8HAV5"/>